<dbReference type="SUPFAM" id="SSF51735">
    <property type="entry name" value="NAD(P)-binding Rossmann-fold domains"/>
    <property type="match status" value="1"/>
</dbReference>
<accession>A0ABR1SM13</accession>
<keyword evidence="5" id="KW-1185">Reference proteome</keyword>
<dbReference type="EMBL" id="JAQQWK010000009">
    <property type="protein sequence ID" value="KAK8035257.1"/>
    <property type="molecule type" value="Genomic_DNA"/>
</dbReference>
<evidence type="ECO:0000313" key="4">
    <source>
        <dbReference type="EMBL" id="KAK8035257.1"/>
    </source>
</evidence>
<dbReference type="InterPro" id="IPR050425">
    <property type="entry name" value="NAD(P)_dehydrat-like"/>
</dbReference>
<protein>
    <submittedName>
        <fullName evidence="4">Aldehyde reductase II</fullName>
    </submittedName>
</protein>
<gene>
    <name evidence="4" type="ORF">PG993_010252</name>
</gene>
<comment type="similarity">
    <text evidence="2">Belongs to the NAD(P)-dependent epimerase/dehydratase family. Dihydroflavonol-4-reductase subfamily.</text>
</comment>
<dbReference type="Pfam" id="PF01370">
    <property type="entry name" value="Epimerase"/>
    <property type="match status" value="1"/>
</dbReference>
<name>A0ABR1SM13_9PEZI</name>
<keyword evidence="1" id="KW-0560">Oxidoreductase</keyword>
<feature type="domain" description="NAD-dependent epimerase/dehydratase" evidence="3">
    <location>
        <begin position="15"/>
        <end position="207"/>
    </location>
</feature>
<proteinExistence type="inferred from homology"/>
<comment type="caution">
    <text evidence="4">The sequence shown here is derived from an EMBL/GenBank/DDBJ whole genome shotgun (WGS) entry which is preliminary data.</text>
</comment>
<sequence>MTLVDNPVIPKGSIVLITGVNGFIASNIADAFLSAGYRVRGTTRDPLKHAWLGKLFDSKYQHGNFEFVRVPDIEADGAYDQVIKGVSAVIHTATNPSMDPNPHKVIPGTIASTVNALTAAASEPSVKRFVLTSSSSAALIPKPNTPFTVNADTWNDDVVPLAYRDPPYEPERGYLVYAASKTLGEQAAWKFMREKKPGFVLNAVLPNLTLGASLDSVHQGHPSTSGMLAELFRGNPAPLASFPAQYFVDIQDVALLHVAATISPTVVSERIFAFAEPVNGDGILAIFRKLYPDRSFPADFQSEKDLSDVVLRKRAEELLRDMDKNGWTSLEESIRRNTADLA</sequence>
<evidence type="ECO:0000256" key="2">
    <source>
        <dbReference type="ARBA" id="ARBA00023445"/>
    </source>
</evidence>
<organism evidence="4 5">
    <name type="scientific">Apiospora rasikravindrae</name>
    <dbReference type="NCBI Taxonomy" id="990691"/>
    <lineage>
        <taxon>Eukaryota</taxon>
        <taxon>Fungi</taxon>
        <taxon>Dikarya</taxon>
        <taxon>Ascomycota</taxon>
        <taxon>Pezizomycotina</taxon>
        <taxon>Sordariomycetes</taxon>
        <taxon>Xylariomycetidae</taxon>
        <taxon>Amphisphaeriales</taxon>
        <taxon>Apiosporaceae</taxon>
        <taxon>Apiospora</taxon>
    </lineage>
</organism>
<dbReference type="InterPro" id="IPR036291">
    <property type="entry name" value="NAD(P)-bd_dom_sf"/>
</dbReference>
<dbReference type="Gene3D" id="3.40.50.720">
    <property type="entry name" value="NAD(P)-binding Rossmann-like Domain"/>
    <property type="match status" value="1"/>
</dbReference>
<dbReference type="InterPro" id="IPR001509">
    <property type="entry name" value="Epimerase_deHydtase"/>
</dbReference>
<evidence type="ECO:0000313" key="5">
    <source>
        <dbReference type="Proteomes" id="UP001444661"/>
    </source>
</evidence>
<evidence type="ECO:0000259" key="3">
    <source>
        <dbReference type="Pfam" id="PF01370"/>
    </source>
</evidence>
<evidence type="ECO:0000256" key="1">
    <source>
        <dbReference type="ARBA" id="ARBA00023002"/>
    </source>
</evidence>
<dbReference type="PANTHER" id="PTHR10366:SF562">
    <property type="entry name" value="ALDEHYDE REDUCTASE II (AFU_ORTHOLOGUE AFUA_1G11360)"/>
    <property type="match status" value="1"/>
</dbReference>
<reference evidence="4 5" key="1">
    <citation type="submission" date="2023-01" db="EMBL/GenBank/DDBJ databases">
        <title>Analysis of 21 Apiospora genomes using comparative genomics revels a genus with tremendous synthesis potential of carbohydrate active enzymes and secondary metabolites.</title>
        <authorList>
            <person name="Sorensen T."/>
        </authorList>
    </citation>
    <scope>NUCLEOTIDE SEQUENCE [LARGE SCALE GENOMIC DNA]</scope>
    <source>
        <strain evidence="4 5">CBS 33761</strain>
    </source>
</reference>
<dbReference type="Proteomes" id="UP001444661">
    <property type="component" value="Unassembled WGS sequence"/>
</dbReference>
<dbReference type="PANTHER" id="PTHR10366">
    <property type="entry name" value="NAD DEPENDENT EPIMERASE/DEHYDRATASE"/>
    <property type="match status" value="1"/>
</dbReference>